<dbReference type="Proteomes" id="UP000325081">
    <property type="component" value="Unassembled WGS sequence"/>
</dbReference>
<evidence type="ECO:0000313" key="2">
    <source>
        <dbReference type="EMBL" id="GER43519.1"/>
    </source>
</evidence>
<dbReference type="EMBL" id="BKCP01006626">
    <property type="protein sequence ID" value="GER43519.1"/>
    <property type="molecule type" value="Genomic_DNA"/>
</dbReference>
<reference evidence="3" key="1">
    <citation type="journal article" date="2019" name="Curr. Biol.">
        <title>Genome Sequence of Striga asiatica Provides Insight into the Evolution of Plant Parasitism.</title>
        <authorList>
            <person name="Yoshida S."/>
            <person name="Kim S."/>
            <person name="Wafula E.K."/>
            <person name="Tanskanen J."/>
            <person name="Kim Y.M."/>
            <person name="Honaas L."/>
            <person name="Yang Z."/>
            <person name="Spallek T."/>
            <person name="Conn C.E."/>
            <person name="Ichihashi Y."/>
            <person name="Cheong K."/>
            <person name="Cui S."/>
            <person name="Der J.P."/>
            <person name="Gundlach H."/>
            <person name="Jiao Y."/>
            <person name="Hori C."/>
            <person name="Ishida J.K."/>
            <person name="Kasahara H."/>
            <person name="Kiba T."/>
            <person name="Kim M.S."/>
            <person name="Koo N."/>
            <person name="Laohavisit A."/>
            <person name="Lee Y.H."/>
            <person name="Lumba S."/>
            <person name="McCourt P."/>
            <person name="Mortimer J.C."/>
            <person name="Mutuku J.M."/>
            <person name="Nomura T."/>
            <person name="Sasaki-Sekimoto Y."/>
            <person name="Seto Y."/>
            <person name="Wang Y."/>
            <person name="Wakatake T."/>
            <person name="Sakakibara H."/>
            <person name="Demura T."/>
            <person name="Yamaguchi S."/>
            <person name="Yoneyama K."/>
            <person name="Manabe R.I."/>
            <person name="Nelson D.C."/>
            <person name="Schulman A.H."/>
            <person name="Timko M.P."/>
            <person name="dePamphilis C.W."/>
            <person name="Choi D."/>
            <person name="Shirasu K."/>
        </authorList>
    </citation>
    <scope>NUCLEOTIDE SEQUENCE [LARGE SCALE GENOMIC DNA]</scope>
    <source>
        <strain evidence="3">cv. UVA1</strain>
    </source>
</reference>
<feature type="compositionally biased region" description="Polar residues" evidence="1">
    <location>
        <begin position="10"/>
        <end position="20"/>
    </location>
</feature>
<accession>A0A5A7QE31</accession>
<proteinExistence type="predicted"/>
<gene>
    <name evidence="2" type="ORF">STAS_20365</name>
</gene>
<organism evidence="2 3">
    <name type="scientific">Striga asiatica</name>
    <name type="common">Asiatic witchweed</name>
    <name type="synonym">Buchnera asiatica</name>
    <dbReference type="NCBI Taxonomy" id="4170"/>
    <lineage>
        <taxon>Eukaryota</taxon>
        <taxon>Viridiplantae</taxon>
        <taxon>Streptophyta</taxon>
        <taxon>Embryophyta</taxon>
        <taxon>Tracheophyta</taxon>
        <taxon>Spermatophyta</taxon>
        <taxon>Magnoliopsida</taxon>
        <taxon>eudicotyledons</taxon>
        <taxon>Gunneridae</taxon>
        <taxon>Pentapetalae</taxon>
        <taxon>asterids</taxon>
        <taxon>lamiids</taxon>
        <taxon>Lamiales</taxon>
        <taxon>Orobanchaceae</taxon>
        <taxon>Buchnereae</taxon>
        <taxon>Striga</taxon>
    </lineage>
</organism>
<feature type="region of interest" description="Disordered" evidence="1">
    <location>
        <begin position="1"/>
        <end position="52"/>
    </location>
</feature>
<evidence type="ECO:0000313" key="3">
    <source>
        <dbReference type="Proteomes" id="UP000325081"/>
    </source>
</evidence>
<sequence>MKDTHGGIHSATNKIKSCTAKQRKKEHIKEQGIQQHQMIDSNKNVGPSQFIDLTSDDSDDGLLLSSNSNSNSNNIFKQPKGVIYLNEDSHVASINEVSLTTLKRNHGRPKNILEHTSAKTDIEKTTATPNTTMSSEIFDHRADDQVPVTTLKRKRGRPK</sequence>
<comment type="caution">
    <text evidence="2">The sequence shown here is derived from an EMBL/GenBank/DDBJ whole genome shotgun (WGS) entry which is preliminary data.</text>
</comment>
<feature type="non-terminal residue" evidence="2">
    <location>
        <position position="159"/>
    </location>
</feature>
<evidence type="ECO:0000256" key="1">
    <source>
        <dbReference type="SAM" id="MobiDB-lite"/>
    </source>
</evidence>
<keyword evidence="3" id="KW-1185">Reference proteome</keyword>
<feature type="compositionally biased region" description="Polar residues" evidence="1">
    <location>
        <begin position="32"/>
        <end position="47"/>
    </location>
</feature>
<dbReference type="AlphaFoldDB" id="A0A5A7QE31"/>
<protein>
    <submittedName>
        <fullName evidence="2">CstA C-terminal domain protein</fullName>
    </submittedName>
</protein>
<name>A0A5A7QE31_STRAF</name>